<dbReference type="Proteomes" id="UP000727654">
    <property type="component" value="Unassembled WGS sequence"/>
</dbReference>
<gene>
    <name evidence="2" type="primary">der_1</name>
    <name evidence="2" type="ORF">LMG23992_01009</name>
</gene>
<organism evidence="2 3">
    <name type="scientific">Cupriavidus laharis</name>
    <dbReference type="NCBI Taxonomy" id="151654"/>
    <lineage>
        <taxon>Bacteria</taxon>
        <taxon>Pseudomonadati</taxon>
        <taxon>Pseudomonadota</taxon>
        <taxon>Betaproteobacteria</taxon>
        <taxon>Burkholderiales</taxon>
        <taxon>Burkholderiaceae</taxon>
        <taxon>Cupriavidus</taxon>
    </lineage>
</organism>
<feature type="domain" description="Dynamin N-terminal" evidence="1">
    <location>
        <begin position="49"/>
        <end position="208"/>
    </location>
</feature>
<evidence type="ECO:0000313" key="2">
    <source>
        <dbReference type="EMBL" id="CAG9168073.1"/>
    </source>
</evidence>
<dbReference type="SUPFAM" id="SSF52540">
    <property type="entry name" value="P-loop containing nucleoside triphosphate hydrolases"/>
    <property type="match status" value="1"/>
</dbReference>
<dbReference type="EMBL" id="CAJZAI010000002">
    <property type="protein sequence ID" value="CAG9168073.1"/>
    <property type="molecule type" value="Genomic_DNA"/>
</dbReference>
<dbReference type="CDD" id="cd09912">
    <property type="entry name" value="DLP_2"/>
    <property type="match status" value="1"/>
</dbReference>
<dbReference type="Pfam" id="PF00350">
    <property type="entry name" value="Dynamin_N"/>
    <property type="match status" value="1"/>
</dbReference>
<dbReference type="PANTHER" id="PTHR43681:SF1">
    <property type="entry name" value="SARCALUMENIN"/>
    <property type="match status" value="1"/>
</dbReference>
<keyword evidence="3" id="KW-1185">Reference proteome</keyword>
<dbReference type="InterPro" id="IPR045063">
    <property type="entry name" value="Dynamin_N"/>
</dbReference>
<dbReference type="RefSeq" id="WP_224078686.1">
    <property type="nucleotide sequence ID" value="NZ_CAJZAI010000002.1"/>
</dbReference>
<proteinExistence type="predicted"/>
<dbReference type="Gene3D" id="3.40.50.300">
    <property type="entry name" value="P-loop containing nucleotide triphosphate hydrolases"/>
    <property type="match status" value="1"/>
</dbReference>
<evidence type="ECO:0000259" key="1">
    <source>
        <dbReference type="Pfam" id="PF00350"/>
    </source>
</evidence>
<sequence length="557" mass="61949">MNLRDYERVKFDLAELLRALAVEAEKSAPGSQDHVRELFARLAEDRFNLVVVGRFSRGKTSLMNAMLGTERLPVGILPLTSVITTVAYGSPERAIVSYQEARRPPLEIALDALAEYVTQQRNPGNAKRIRTAEIRLNAELLRRGFHFIDTPGLGSPVWENTRTTEDFLPEADAFLLVTSYDSPLSAEELRIARMARSAAKRIFVALNKQDVVCEADRHEALRYVQDQLRVEAGMEEPHVLSISARDAMAACLAHDAGGLQASGLPELQAALVRFLVDEKRDEFLLRFCDRIEDAAGELLPATAASRLREQLYALSQRIADEQPAGARRSAIAESEAQPPGSARAPAPCEVCAHVGKQCFDYLCRFQYELLTDAAVRQRHAEQGGFCDLHTWQYWGLASPRGTCIAYSPLLERLSERLLETVPVSSQTDPDSRPPMTGRACMLCTVRARAEHHAIDAVVRRLQADPDRTIDTLSAICLSHHRLLLAAIADPALRRRVLSREAALLYRLAEDMRRYATKFDALHRGLASDEETRAAQSAIAVLAGQRNMRMSGMDEESL</sequence>
<evidence type="ECO:0000313" key="3">
    <source>
        <dbReference type="Proteomes" id="UP000727654"/>
    </source>
</evidence>
<name>A0ABN7Y426_9BURK</name>
<dbReference type="InterPro" id="IPR027417">
    <property type="entry name" value="P-loop_NTPase"/>
</dbReference>
<dbReference type="PANTHER" id="PTHR43681">
    <property type="entry name" value="TRANSMEMBRANE GTPASE FZO"/>
    <property type="match status" value="1"/>
</dbReference>
<accession>A0ABN7Y426</accession>
<comment type="caution">
    <text evidence="2">The sequence shown here is derived from an EMBL/GenBank/DDBJ whole genome shotgun (WGS) entry which is preliminary data.</text>
</comment>
<protein>
    <submittedName>
        <fullName evidence="2">GTPase Der</fullName>
    </submittedName>
</protein>
<dbReference type="InterPro" id="IPR051943">
    <property type="entry name" value="TRAFAC_Dynamin-like_GTPase"/>
</dbReference>
<reference evidence="2 3" key="1">
    <citation type="submission" date="2021-08" db="EMBL/GenBank/DDBJ databases">
        <authorList>
            <person name="Peeters C."/>
        </authorList>
    </citation>
    <scope>NUCLEOTIDE SEQUENCE [LARGE SCALE GENOMIC DNA]</scope>
    <source>
        <strain evidence="2 3">LMG 23992</strain>
    </source>
</reference>